<keyword evidence="1" id="KW-1277">Toxin-antitoxin system</keyword>
<reference evidence="2" key="2">
    <citation type="submission" date="2020-02" db="EMBL/GenBank/DDBJ databases">
        <authorList>
            <person name="Littmann E."/>
            <person name="Sorbara M."/>
        </authorList>
    </citation>
    <scope>NUCLEOTIDE SEQUENCE</scope>
    <source>
        <strain evidence="2">MSK.22.53</strain>
    </source>
</reference>
<evidence type="ECO:0000256" key="1">
    <source>
        <dbReference type="ARBA" id="ARBA00022649"/>
    </source>
</evidence>
<protein>
    <submittedName>
        <fullName evidence="2">Type II toxin-antitoxin system RelE/ParE family toxin</fullName>
    </submittedName>
</protein>
<dbReference type="PANTHER" id="PTHR38813:SF1">
    <property type="entry name" value="TOXIN RELE1-RELATED"/>
    <property type="match status" value="1"/>
</dbReference>
<dbReference type="Pfam" id="PF05016">
    <property type="entry name" value="ParE_toxin"/>
    <property type="match status" value="1"/>
</dbReference>
<dbReference type="AlphaFoldDB" id="A0AAJ3F719"/>
<dbReference type="InterPro" id="IPR052747">
    <property type="entry name" value="TA_system_RelE_toxin"/>
</dbReference>
<proteinExistence type="predicted"/>
<dbReference type="InterPro" id="IPR035093">
    <property type="entry name" value="RelE/ParE_toxin_dom_sf"/>
</dbReference>
<dbReference type="InterPro" id="IPR007712">
    <property type="entry name" value="RelE/ParE_toxin"/>
</dbReference>
<dbReference type="Gene3D" id="3.30.2310.20">
    <property type="entry name" value="RelE-like"/>
    <property type="match status" value="1"/>
</dbReference>
<dbReference type="EMBL" id="JAAIRM010000008">
    <property type="protein sequence ID" value="NSI19015.1"/>
    <property type="molecule type" value="Genomic_DNA"/>
</dbReference>
<evidence type="ECO:0000313" key="2">
    <source>
        <dbReference type="EMBL" id="NSI19015.1"/>
    </source>
</evidence>
<sequence length="84" mass="10008">MRYQIVLEKPAQKFLKRLNRTDKERILRAIYKLSEGENIKRLKGHQDLLRLRVGDYRVIYTVNNGKLVVCVVDIGNRGDVYKRY</sequence>
<dbReference type="RefSeq" id="WP_173900458.1">
    <property type="nucleotide sequence ID" value="NZ_JAAIRM010000008.1"/>
</dbReference>
<dbReference type="SUPFAM" id="SSF143011">
    <property type="entry name" value="RelE-like"/>
    <property type="match status" value="1"/>
</dbReference>
<gene>
    <name evidence="2" type="ORF">G4958_06585</name>
</gene>
<dbReference type="Proteomes" id="UP001296643">
    <property type="component" value="Unassembled WGS sequence"/>
</dbReference>
<organism evidence="2 3">
    <name type="scientific">Mediterraneibacter gnavus</name>
    <name type="common">Ruminococcus gnavus</name>
    <dbReference type="NCBI Taxonomy" id="33038"/>
    <lineage>
        <taxon>Bacteria</taxon>
        <taxon>Bacillati</taxon>
        <taxon>Bacillota</taxon>
        <taxon>Clostridia</taxon>
        <taxon>Lachnospirales</taxon>
        <taxon>Lachnospiraceae</taxon>
        <taxon>Mediterraneibacter</taxon>
    </lineage>
</organism>
<comment type="caution">
    <text evidence="2">The sequence shown here is derived from an EMBL/GenBank/DDBJ whole genome shotgun (WGS) entry which is preliminary data.</text>
</comment>
<evidence type="ECO:0000313" key="3">
    <source>
        <dbReference type="Proteomes" id="UP001296643"/>
    </source>
</evidence>
<name>A0AAJ3F719_MEDGN</name>
<accession>A0AAJ3F719</accession>
<reference evidence="2" key="1">
    <citation type="journal article" date="2020" name="Cell Host Microbe">
        <title>Functional and Genomic Variation between Human-Derived Isolates of Lachnospiraceae Reveals Inter- and Intra-Species Diversity.</title>
        <authorList>
            <person name="Sorbara M.T."/>
            <person name="Littmann E.R."/>
            <person name="Fontana E."/>
            <person name="Moody T.U."/>
            <person name="Kohout C.E."/>
            <person name="Gjonbalaj M."/>
            <person name="Eaton V."/>
            <person name="Seok R."/>
            <person name="Leiner I.M."/>
            <person name="Pamer E.G."/>
        </authorList>
    </citation>
    <scope>NUCLEOTIDE SEQUENCE</scope>
    <source>
        <strain evidence="2">MSK.22.53</strain>
    </source>
</reference>
<dbReference type="PANTHER" id="PTHR38813">
    <property type="match status" value="1"/>
</dbReference>